<dbReference type="InterPro" id="IPR036779">
    <property type="entry name" value="LysM_dom_sf"/>
</dbReference>
<dbReference type="SUPFAM" id="SSF54106">
    <property type="entry name" value="LysM domain"/>
    <property type="match status" value="1"/>
</dbReference>
<dbReference type="Gene3D" id="2.70.70.10">
    <property type="entry name" value="Glucose Permease (Domain IIA)"/>
    <property type="match status" value="1"/>
</dbReference>
<evidence type="ECO:0000256" key="1">
    <source>
        <dbReference type="ARBA" id="ARBA00022729"/>
    </source>
</evidence>
<dbReference type="PANTHER" id="PTHR21666:SF289">
    <property type="entry name" value="L-ALA--D-GLU ENDOPEPTIDASE"/>
    <property type="match status" value="1"/>
</dbReference>
<dbReference type="Gene3D" id="3.10.350.10">
    <property type="entry name" value="LysM domain"/>
    <property type="match status" value="1"/>
</dbReference>
<dbReference type="Pfam" id="PF01476">
    <property type="entry name" value="LysM"/>
    <property type="match status" value="1"/>
</dbReference>
<keyword evidence="1 2" id="KW-0732">Signal</keyword>
<dbReference type="InterPro" id="IPR018392">
    <property type="entry name" value="LysM"/>
</dbReference>
<gene>
    <name evidence="4" type="ORF">C8263_17800</name>
</gene>
<dbReference type="SMART" id="SM00257">
    <property type="entry name" value="LysM"/>
    <property type="match status" value="1"/>
</dbReference>
<comment type="caution">
    <text evidence="4">The sequence shown here is derived from an EMBL/GenBank/DDBJ whole genome shotgun (WGS) entry which is preliminary data.</text>
</comment>
<dbReference type="InterPro" id="IPR050570">
    <property type="entry name" value="Cell_wall_metabolism_enzyme"/>
</dbReference>
<dbReference type="SUPFAM" id="SSF51261">
    <property type="entry name" value="Duplicated hybrid motif"/>
    <property type="match status" value="1"/>
</dbReference>
<evidence type="ECO:0000256" key="2">
    <source>
        <dbReference type="SAM" id="SignalP"/>
    </source>
</evidence>
<dbReference type="PANTHER" id="PTHR21666">
    <property type="entry name" value="PEPTIDASE-RELATED"/>
    <property type="match status" value="1"/>
</dbReference>
<dbReference type="RefSeq" id="WP_107139479.1">
    <property type="nucleotide sequence ID" value="NZ_PYSV01000031.1"/>
</dbReference>
<feature type="chain" id="PRO_5015641613" evidence="2">
    <location>
        <begin position="20"/>
        <end position="209"/>
    </location>
</feature>
<dbReference type="GO" id="GO:0004222">
    <property type="term" value="F:metalloendopeptidase activity"/>
    <property type="evidence" value="ECO:0007669"/>
    <property type="project" value="TreeGrafter"/>
</dbReference>
<dbReference type="EMBL" id="PYSV01000031">
    <property type="protein sequence ID" value="PTA66449.1"/>
    <property type="molecule type" value="Genomic_DNA"/>
</dbReference>
<dbReference type="InterPro" id="IPR016047">
    <property type="entry name" value="M23ase_b-sheet_dom"/>
</dbReference>
<reference evidence="4 5" key="1">
    <citation type="submission" date="2018-03" db="EMBL/GenBank/DDBJ databases">
        <title>Draft genome of Deinococcus sp. OD32.</title>
        <authorList>
            <person name="Wang X.-P."/>
            <person name="Du Z.-J."/>
        </authorList>
    </citation>
    <scope>NUCLEOTIDE SEQUENCE [LARGE SCALE GENOMIC DNA]</scope>
    <source>
        <strain evidence="4 5">OD32</strain>
    </source>
</reference>
<evidence type="ECO:0000313" key="5">
    <source>
        <dbReference type="Proteomes" id="UP000240317"/>
    </source>
</evidence>
<dbReference type="Proteomes" id="UP000240317">
    <property type="component" value="Unassembled WGS sequence"/>
</dbReference>
<protein>
    <submittedName>
        <fullName evidence="4">Peptidoglycan-binding protein</fullName>
    </submittedName>
</protein>
<accession>A0A2T3W3N8</accession>
<dbReference type="CDD" id="cd12797">
    <property type="entry name" value="M23_peptidase"/>
    <property type="match status" value="1"/>
</dbReference>
<dbReference type="OrthoDB" id="9814460at2"/>
<dbReference type="PROSITE" id="PS51782">
    <property type="entry name" value="LYSM"/>
    <property type="match status" value="1"/>
</dbReference>
<organism evidence="4 5">
    <name type="scientific">Deinococcus arcticus</name>
    <dbReference type="NCBI Taxonomy" id="2136176"/>
    <lineage>
        <taxon>Bacteria</taxon>
        <taxon>Thermotogati</taxon>
        <taxon>Deinococcota</taxon>
        <taxon>Deinococci</taxon>
        <taxon>Deinococcales</taxon>
        <taxon>Deinococcaceae</taxon>
        <taxon>Deinococcus</taxon>
    </lineage>
</organism>
<evidence type="ECO:0000259" key="3">
    <source>
        <dbReference type="PROSITE" id="PS51782"/>
    </source>
</evidence>
<proteinExistence type="predicted"/>
<sequence>MWRSLLLTLGLAALSFSTAATVTVKPGDTLYGIARRQGVSLEALLAKNKGLNPQLALKVGQVLQLPDRSATTRAATVTATGGATVRPAGIRVTAVLPVQGRLTSPYSPAHLGLDLAAPTGTPFVAARGGRVTESQFDARTGWGWTIVLDHGDGMTTRYSHNSANLVQVGQTVETGQVIGRVGSTGNSTGPHLDFRVMVDGKVINPMGLY</sequence>
<name>A0A2T3W3N8_9DEIO</name>
<dbReference type="AlphaFoldDB" id="A0A2T3W3N8"/>
<keyword evidence="5" id="KW-1185">Reference proteome</keyword>
<feature type="signal peptide" evidence="2">
    <location>
        <begin position="1"/>
        <end position="19"/>
    </location>
</feature>
<feature type="domain" description="LysM" evidence="3">
    <location>
        <begin position="20"/>
        <end position="65"/>
    </location>
</feature>
<dbReference type="InterPro" id="IPR011055">
    <property type="entry name" value="Dup_hybrid_motif"/>
</dbReference>
<evidence type="ECO:0000313" key="4">
    <source>
        <dbReference type="EMBL" id="PTA66449.1"/>
    </source>
</evidence>
<dbReference type="CDD" id="cd00118">
    <property type="entry name" value="LysM"/>
    <property type="match status" value="1"/>
</dbReference>
<dbReference type="Pfam" id="PF01551">
    <property type="entry name" value="Peptidase_M23"/>
    <property type="match status" value="1"/>
</dbReference>